<accession>A0A401GGJ7</accession>
<evidence type="ECO:0000313" key="4">
    <source>
        <dbReference type="EMBL" id="GBE81298.1"/>
    </source>
</evidence>
<dbReference type="PANTHER" id="PTHR31977:SF1">
    <property type="entry name" value="UPF0696 PROTEIN C11ORF68"/>
    <property type="match status" value="1"/>
</dbReference>
<evidence type="ECO:0000313" key="5">
    <source>
        <dbReference type="Proteomes" id="UP000287166"/>
    </source>
</evidence>
<dbReference type="EMBL" id="BFAD01000003">
    <property type="protein sequence ID" value="GBE81298.1"/>
    <property type="molecule type" value="Genomic_DNA"/>
</dbReference>
<feature type="region of interest" description="Disordered" evidence="3">
    <location>
        <begin position="261"/>
        <end position="388"/>
    </location>
</feature>
<dbReference type="STRING" id="139825.A0A401GGJ7"/>
<feature type="compositionally biased region" description="Low complexity" evidence="3">
    <location>
        <begin position="264"/>
        <end position="274"/>
    </location>
</feature>
<dbReference type="RefSeq" id="XP_027612211.1">
    <property type="nucleotide sequence ID" value="XM_027756410.1"/>
</dbReference>
<comment type="caution">
    <text evidence="4">The sequence shown here is derived from an EMBL/GenBank/DDBJ whole genome shotgun (WGS) entry which is preliminary data.</text>
</comment>
<dbReference type="OrthoDB" id="10067381at2759"/>
<feature type="coiled-coil region" evidence="2">
    <location>
        <begin position="56"/>
        <end position="83"/>
    </location>
</feature>
<name>A0A401GGJ7_9APHY</name>
<sequence>MTAGDDIIPPAYSYAWTPNSDIPLSDFLTKYKPSMVQDDGTKPWLWVRKPVQGRENDNAEAAIEEAAEYLKEVTEKVEVVKNDPSVPIRSNKKKGLKSKKEVREEIQAQATEKLKEISLRHSYVVGKWLIFAPPERVDAIWLTIANSLILGPLSDTCADTAKVATCSQNETANHTHVLCLYMPNVYDKSIVTEVMKVLLGKHGMTLTGVKSDLYTLIGLDSKHPSGVPSTVWKNAALLKDSEIKDLKDKYFAELNTPKDAATDKVTTPAPVKAKPALKKKVVDDDPFASDDNDTDKAKTSERNSAKEAKPASAGPSKAKPQPKKKSEDAFVSDVDEEVEAEASRKAQVAVKKVPAKKKPVAKRSKDSDDDDDNEVEERPKKRLITGRK</sequence>
<proteinExistence type="inferred from homology"/>
<dbReference type="Pfam" id="PF08939">
    <property type="entry name" value="Bles03"/>
    <property type="match status" value="1"/>
</dbReference>
<evidence type="ECO:0000256" key="3">
    <source>
        <dbReference type="SAM" id="MobiDB-lite"/>
    </source>
</evidence>
<feature type="compositionally biased region" description="Basic and acidic residues" evidence="3">
    <location>
        <begin position="294"/>
        <end position="309"/>
    </location>
</feature>
<dbReference type="Proteomes" id="UP000287166">
    <property type="component" value="Unassembled WGS sequence"/>
</dbReference>
<reference evidence="4 5" key="1">
    <citation type="journal article" date="2018" name="Sci. Rep.">
        <title>Genome sequence of the cauliflower mushroom Sparassis crispa (Hanabiratake) and its association with beneficial usage.</title>
        <authorList>
            <person name="Kiyama R."/>
            <person name="Furutani Y."/>
            <person name="Kawaguchi K."/>
            <person name="Nakanishi T."/>
        </authorList>
    </citation>
    <scope>NUCLEOTIDE SEQUENCE [LARGE SCALE GENOMIC DNA]</scope>
</reference>
<dbReference type="SUPFAM" id="SSF55418">
    <property type="entry name" value="eIF4e-like"/>
    <property type="match status" value="1"/>
</dbReference>
<dbReference type="PANTHER" id="PTHR31977">
    <property type="entry name" value="UPF0696 PROTEIN C11ORF68"/>
    <property type="match status" value="1"/>
</dbReference>
<dbReference type="GeneID" id="38778215"/>
<gene>
    <name evidence="4" type="ORF">SCP_0310250</name>
</gene>
<organism evidence="4 5">
    <name type="scientific">Sparassis crispa</name>
    <dbReference type="NCBI Taxonomy" id="139825"/>
    <lineage>
        <taxon>Eukaryota</taxon>
        <taxon>Fungi</taxon>
        <taxon>Dikarya</taxon>
        <taxon>Basidiomycota</taxon>
        <taxon>Agaricomycotina</taxon>
        <taxon>Agaricomycetes</taxon>
        <taxon>Polyporales</taxon>
        <taxon>Sparassidaceae</taxon>
        <taxon>Sparassis</taxon>
    </lineage>
</organism>
<evidence type="ECO:0000256" key="1">
    <source>
        <dbReference type="ARBA" id="ARBA00010568"/>
    </source>
</evidence>
<evidence type="ECO:0000256" key="2">
    <source>
        <dbReference type="SAM" id="Coils"/>
    </source>
</evidence>
<keyword evidence="2" id="KW-0175">Coiled coil</keyword>
<dbReference type="AlphaFoldDB" id="A0A401GGJ7"/>
<feature type="compositionally biased region" description="Low complexity" evidence="3">
    <location>
        <begin position="310"/>
        <end position="319"/>
    </location>
</feature>
<feature type="compositionally biased region" description="Acidic residues" evidence="3">
    <location>
        <begin position="284"/>
        <end position="293"/>
    </location>
</feature>
<feature type="compositionally biased region" description="Basic residues" evidence="3">
    <location>
        <begin position="353"/>
        <end position="362"/>
    </location>
</feature>
<comment type="similarity">
    <text evidence="1">Belongs to the UPF0696 family.</text>
</comment>
<dbReference type="Gene3D" id="3.30.760.10">
    <property type="entry name" value="RNA Cap, Translation Initiation Factor Eif4e"/>
    <property type="match status" value="1"/>
</dbReference>
<keyword evidence="5" id="KW-1185">Reference proteome</keyword>
<dbReference type="InterPro" id="IPR023398">
    <property type="entry name" value="TIF_eIF4e-like"/>
</dbReference>
<protein>
    <submittedName>
        <fullName evidence="4">Uncharacterized protein</fullName>
    </submittedName>
</protein>
<dbReference type="InParanoid" id="A0A401GGJ7"/>
<dbReference type="InterPro" id="IPR015034">
    <property type="entry name" value="Bles03"/>
</dbReference>